<dbReference type="GO" id="GO:0000727">
    <property type="term" value="P:double-strand break repair via break-induced replication"/>
    <property type="evidence" value="ECO:0007669"/>
    <property type="project" value="TreeGrafter"/>
</dbReference>
<dbReference type="FunFam" id="3.40.50.300:FF:000138">
    <property type="entry name" value="DNA helicase"/>
    <property type="match status" value="1"/>
</dbReference>
<evidence type="ECO:0000256" key="9">
    <source>
        <dbReference type="ARBA" id="ARBA00022801"/>
    </source>
</evidence>
<dbReference type="AlphaFoldDB" id="A0AAD2D8Y7"/>
<feature type="compositionally biased region" description="Acidic residues" evidence="16">
    <location>
        <begin position="16"/>
        <end position="28"/>
    </location>
</feature>
<keyword evidence="7" id="KW-0547">Nucleotide-binding</keyword>
<dbReference type="SMART" id="SM00350">
    <property type="entry name" value="MCM"/>
    <property type="match status" value="1"/>
</dbReference>
<evidence type="ECO:0000313" key="19">
    <source>
        <dbReference type="Proteomes" id="UP001295684"/>
    </source>
</evidence>
<dbReference type="Proteomes" id="UP001295684">
    <property type="component" value="Unassembled WGS sequence"/>
</dbReference>
<accession>A0AAD2D8Y7</accession>
<evidence type="ECO:0000256" key="2">
    <source>
        <dbReference type="ARBA" id="ARBA00008010"/>
    </source>
</evidence>
<dbReference type="InterPro" id="IPR059098">
    <property type="entry name" value="WHD_MCM2"/>
</dbReference>
<keyword evidence="8" id="KW-0863">Zinc-finger</keyword>
<sequence length="909" mass="104159">MSDNSNRKRKFHDIDIGEDFEESENQDDPDQRVGSRQYHTDPMEMDDGENFSEEENHNYEPDIIPGDHDGNDSDNCSGEDLMDNAEEDYKEIPELDRYENRGLDDDQEVNHLQLNADDRAKVDLLLDQRDRREGIDLRRVPVAMMDEENSENSDLARELRKERLRRDHREEEDDEIDEGYLDYEEAKGNLSEWLRQPKTVKFIRHQFSSFLRSYKDEHGIDVYEQRITEMCSKNSQSLEITYSHLSTKNPTLAIWVAEHPKLIIPIFNEVAFELVNEVFPSYENIYKEIFIRIKDLPIEDKLRDLRQMHLNALIKIKGVITKRTGIFPKMKRAFFFCKCGERKGPIIIALSEEAQMGNCYRCHSNGPFTLDSADTEYSNYQKITVQETPGTVPPGRVPRQKEVILTGDLVDCARPGDEVEVTGVYTSHFDHCMNIQHGFPIFYTFIEANYVKSLQDVEHNALTEDEVSKIRKLSREKNIAKRIIGSVAPSIHGHNFIKTALMLAMFGGEPKDVAGKHKIRGDINILLLGDPGTAKSQFLKYVEKTFHRVVYTTGKGASAVGLTAGVIRDPITKEWMLEGGALVLADKGVCLIDEFDKMNEVDRTSIHEAMEQQSISISKAGIVTSLKARCSVIAAANPIFGRYDPQRNFMDNVDLTDPIISRFDILSVVRDEVDYYKDRSLATFVINSHIRSHPLDNTPERLNETLLEEDVTELSKDELLSQQLLKKYIIYARKFIHPKLTDVDKEKISDFYSAIRKYSSAVGGLPIGIRHIESMLRMSEAHAKMHLREYVQTVDIDLAIKMLLESFLQSQKSSLASALRPKLIKFLSHSEDDYDLLLHTLNKLAKEKASFLRLNNGGIGGVLDIEISVHEFSNETKDISHYTIEKFFKSVAFCKQYSIEGDFIKTKVI</sequence>
<evidence type="ECO:0000256" key="15">
    <source>
        <dbReference type="ARBA" id="ARBA00023306"/>
    </source>
</evidence>
<comment type="similarity">
    <text evidence="2">Belongs to the MCM family.</text>
</comment>
<dbReference type="Gene3D" id="3.30.1640.10">
    <property type="entry name" value="mini-chromosome maintenance (MCM) complex, chain A, domain 1"/>
    <property type="match status" value="1"/>
</dbReference>
<dbReference type="InterPro" id="IPR027417">
    <property type="entry name" value="P-loop_NTPase"/>
</dbReference>
<evidence type="ECO:0000256" key="14">
    <source>
        <dbReference type="ARBA" id="ARBA00023242"/>
    </source>
</evidence>
<dbReference type="GO" id="GO:0042555">
    <property type="term" value="C:MCM complex"/>
    <property type="evidence" value="ECO:0007669"/>
    <property type="project" value="InterPro"/>
</dbReference>
<dbReference type="GO" id="GO:1902975">
    <property type="term" value="P:mitotic DNA replication initiation"/>
    <property type="evidence" value="ECO:0007669"/>
    <property type="project" value="TreeGrafter"/>
</dbReference>
<dbReference type="PRINTS" id="PR01657">
    <property type="entry name" value="MCMFAMILY"/>
</dbReference>
<dbReference type="InterPro" id="IPR033762">
    <property type="entry name" value="MCM_OB"/>
</dbReference>
<evidence type="ECO:0000313" key="18">
    <source>
        <dbReference type="EMBL" id="CAI2383768.1"/>
    </source>
</evidence>
<dbReference type="Pfam" id="PF23669">
    <property type="entry name" value="WHD_MCM2"/>
    <property type="match status" value="1"/>
</dbReference>
<dbReference type="PRINTS" id="PR01658">
    <property type="entry name" value="MCMPROTEIN2"/>
</dbReference>
<dbReference type="InterPro" id="IPR041562">
    <property type="entry name" value="MCM_lid"/>
</dbReference>
<keyword evidence="19" id="KW-1185">Reference proteome</keyword>
<evidence type="ECO:0000256" key="13">
    <source>
        <dbReference type="ARBA" id="ARBA00023125"/>
    </source>
</evidence>
<dbReference type="InterPro" id="IPR008045">
    <property type="entry name" value="MCM2"/>
</dbReference>
<dbReference type="Pfam" id="PF00493">
    <property type="entry name" value="MCM"/>
    <property type="match status" value="1"/>
</dbReference>
<comment type="subcellular location">
    <subcellularLocation>
        <location evidence="1">Nucleus</location>
    </subcellularLocation>
</comment>
<dbReference type="Pfam" id="PF14551">
    <property type="entry name" value="MCM_N"/>
    <property type="match status" value="1"/>
</dbReference>
<gene>
    <name evidence="18" type="ORF">ECRASSUSDP1_LOCUS25280</name>
</gene>
<reference evidence="18" key="1">
    <citation type="submission" date="2023-07" db="EMBL/GenBank/DDBJ databases">
        <authorList>
            <consortium name="AG Swart"/>
            <person name="Singh M."/>
            <person name="Singh A."/>
            <person name="Seah K."/>
            <person name="Emmerich C."/>
        </authorList>
    </citation>
    <scope>NUCLEOTIDE SEQUENCE</scope>
    <source>
        <strain evidence="18">DP1</strain>
    </source>
</reference>
<proteinExistence type="inferred from homology"/>
<evidence type="ECO:0000256" key="4">
    <source>
        <dbReference type="ARBA" id="ARBA00018925"/>
    </source>
</evidence>
<dbReference type="Pfam" id="PF17207">
    <property type="entry name" value="MCM_OB"/>
    <property type="match status" value="1"/>
</dbReference>
<dbReference type="GO" id="GO:0016787">
    <property type="term" value="F:hydrolase activity"/>
    <property type="evidence" value="ECO:0007669"/>
    <property type="project" value="UniProtKB-KW"/>
</dbReference>
<dbReference type="InterPro" id="IPR027925">
    <property type="entry name" value="MCM_N"/>
</dbReference>
<dbReference type="GO" id="GO:0003697">
    <property type="term" value="F:single-stranded DNA binding"/>
    <property type="evidence" value="ECO:0007669"/>
    <property type="project" value="TreeGrafter"/>
</dbReference>
<dbReference type="Gene3D" id="2.20.28.10">
    <property type="match status" value="1"/>
</dbReference>
<dbReference type="Gene3D" id="2.40.50.140">
    <property type="entry name" value="Nucleic acid-binding proteins"/>
    <property type="match status" value="1"/>
</dbReference>
<keyword evidence="12" id="KW-0067">ATP-binding</keyword>
<dbReference type="EC" id="3.6.4.12" evidence="3"/>
<dbReference type="SUPFAM" id="SSF52540">
    <property type="entry name" value="P-loop containing nucleoside triphosphate hydrolases"/>
    <property type="match status" value="1"/>
</dbReference>
<evidence type="ECO:0000256" key="5">
    <source>
        <dbReference type="ARBA" id="ARBA00022705"/>
    </source>
</evidence>
<dbReference type="GO" id="GO:0008270">
    <property type="term" value="F:zinc ion binding"/>
    <property type="evidence" value="ECO:0007669"/>
    <property type="project" value="UniProtKB-KW"/>
</dbReference>
<evidence type="ECO:0000256" key="16">
    <source>
        <dbReference type="SAM" id="MobiDB-lite"/>
    </source>
</evidence>
<evidence type="ECO:0000256" key="8">
    <source>
        <dbReference type="ARBA" id="ARBA00022771"/>
    </source>
</evidence>
<evidence type="ECO:0000259" key="17">
    <source>
        <dbReference type="PROSITE" id="PS50051"/>
    </source>
</evidence>
<feature type="compositionally biased region" description="Basic and acidic residues" evidence="16">
    <location>
        <begin position="54"/>
        <end position="71"/>
    </location>
</feature>
<evidence type="ECO:0000256" key="10">
    <source>
        <dbReference type="ARBA" id="ARBA00022806"/>
    </source>
</evidence>
<dbReference type="Gene3D" id="3.40.50.300">
    <property type="entry name" value="P-loop containing nucleotide triphosphate hydrolases"/>
    <property type="match status" value="1"/>
</dbReference>
<feature type="region of interest" description="Disordered" evidence="16">
    <location>
        <begin position="1"/>
        <end position="85"/>
    </location>
</feature>
<dbReference type="InterPro" id="IPR012340">
    <property type="entry name" value="NA-bd_OB-fold"/>
</dbReference>
<dbReference type="PANTHER" id="PTHR11630">
    <property type="entry name" value="DNA REPLICATION LICENSING FACTOR MCM FAMILY MEMBER"/>
    <property type="match status" value="1"/>
</dbReference>
<dbReference type="SUPFAM" id="SSF50249">
    <property type="entry name" value="Nucleic acid-binding proteins"/>
    <property type="match status" value="1"/>
</dbReference>
<keyword evidence="14" id="KW-0539">Nucleus</keyword>
<evidence type="ECO:0000256" key="3">
    <source>
        <dbReference type="ARBA" id="ARBA00012551"/>
    </source>
</evidence>
<dbReference type="GO" id="GO:0005524">
    <property type="term" value="F:ATP binding"/>
    <property type="evidence" value="ECO:0007669"/>
    <property type="project" value="UniProtKB-KW"/>
</dbReference>
<dbReference type="GO" id="GO:0043138">
    <property type="term" value="F:3'-5' DNA helicase activity"/>
    <property type="evidence" value="ECO:0007669"/>
    <property type="project" value="TreeGrafter"/>
</dbReference>
<keyword evidence="13" id="KW-0238">DNA-binding</keyword>
<keyword evidence="9" id="KW-0378">Hydrolase</keyword>
<feature type="domain" description="MCM C-terminal AAA(+) ATPase" evidence="17">
    <location>
        <begin position="479"/>
        <end position="685"/>
    </location>
</feature>
<keyword evidence="5" id="KW-0235">DNA replication</keyword>
<dbReference type="PANTHER" id="PTHR11630:SF44">
    <property type="entry name" value="DNA REPLICATION LICENSING FACTOR MCM2"/>
    <property type="match status" value="1"/>
</dbReference>
<dbReference type="InterPro" id="IPR031327">
    <property type="entry name" value="MCM"/>
</dbReference>
<evidence type="ECO:0000256" key="7">
    <source>
        <dbReference type="ARBA" id="ARBA00022741"/>
    </source>
</evidence>
<feature type="compositionally biased region" description="Acidic residues" evidence="16">
    <location>
        <begin position="43"/>
        <end position="53"/>
    </location>
</feature>
<dbReference type="PROSITE" id="PS00847">
    <property type="entry name" value="MCM_1"/>
    <property type="match status" value="1"/>
</dbReference>
<dbReference type="GO" id="GO:0017116">
    <property type="term" value="F:single-stranded DNA helicase activity"/>
    <property type="evidence" value="ECO:0007669"/>
    <property type="project" value="TreeGrafter"/>
</dbReference>
<keyword evidence="11" id="KW-0862">Zinc</keyword>
<dbReference type="Pfam" id="PF12619">
    <property type="entry name" value="MCM2_N"/>
    <property type="match status" value="1"/>
</dbReference>
<name>A0AAD2D8Y7_EUPCR</name>
<keyword evidence="15" id="KW-0131">Cell cycle</keyword>
<protein>
    <recommendedName>
        <fullName evidence="4">DNA replication licensing factor MCM2</fullName>
        <ecNumber evidence="3">3.6.4.12</ecNumber>
    </recommendedName>
</protein>
<dbReference type="GO" id="GO:0005634">
    <property type="term" value="C:nucleus"/>
    <property type="evidence" value="ECO:0007669"/>
    <property type="project" value="UniProtKB-SubCell"/>
</dbReference>
<dbReference type="PROSITE" id="PS50051">
    <property type="entry name" value="MCM_2"/>
    <property type="match status" value="1"/>
</dbReference>
<dbReference type="InterPro" id="IPR001208">
    <property type="entry name" value="MCM_dom"/>
</dbReference>
<organism evidence="18 19">
    <name type="scientific">Euplotes crassus</name>
    <dbReference type="NCBI Taxonomy" id="5936"/>
    <lineage>
        <taxon>Eukaryota</taxon>
        <taxon>Sar</taxon>
        <taxon>Alveolata</taxon>
        <taxon>Ciliophora</taxon>
        <taxon>Intramacronucleata</taxon>
        <taxon>Spirotrichea</taxon>
        <taxon>Hypotrichia</taxon>
        <taxon>Euplotida</taxon>
        <taxon>Euplotidae</taxon>
        <taxon>Moneuplotes</taxon>
    </lineage>
</organism>
<evidence type="ECO:0000256" key="1">
    <source>
        <dbReference type="ARBA" id="ARBA00004123"/>
    </source>
</evidence>
<comment type="caution">
    <text evidence="18">The sequence shown here is derived from an EMBL/GenBank/DDBJ whole genome shotgun (WGS) entry which is preliminary data.</text>
</comment>
<keyword evidence="10" id="KW-0347">Helicase</keyword>
<evidence type="ECO:0000256" key="6">
    <source>
        <dbReference type="ARBA" id="ARBA00022723"/>
    </source>
</evidence>
<dbReference type="Pfam" id="PF17855">
    <property type="entry name" value="MCM_lid"/>
    <property type="match status" value="1"/>
</dbReference>
<dbReference type="InterPro" id="IPR018525">
    <property type="entry name" value="MCM_CS"/>
</dbReference>
<evidence type="ECO:0000256" key="11">
    <source>
        <dbReference type="ARBA" id="ARBA00022833"/>
    </source>
</evidence>
<dbReference type="EMBL" id="CAMPGE010026070">
    <property type="protein sequence ID" value="CAI2383768.1"/>
    <property type="molecule type" value="Genomic_DNA"/>
</dbReference>
<evidence type="ECO:0000256" key="12">
    <source>
        <dbReference type="ARBA" id="ARBA00022840"/>
    </source>
</evidence>
<feature type="compositionally biased region" description="Basic and acidic residues" evidence="16">
    <location>
        <begin position="29"/>
        <end position="42"/>
    </location>
</feature>
<keyword evidence="6" id="KW-0479">Metal-binding</keyword>